<dbReference type="GO" id="GO:0005634">
    <property type="term" value="C:nucleus"/>
    <property type="evidence" value="ECO:0007669"/>
    <property type="project" value="TreeGrafter"/>
</dbReference>
<dbReference type="PANTHER" id="PTHR23325:SF1">
    <property type="entry name" value="SERUM RESPONSE FACTOR-BINDING PROTEIN 1"/>
    <property type="match status" value="1"/>
</dbReference>
<organism evidence="4 5">
    <name type="scientific">Wallemia ichthyophaga</name>
    <dbReference type="NCBI Taxonomy" id="245174"/>
    <lineage>
        <taxon>Eukaryota</taxon>
        <taxon>Fungi</taxon>
        <taxon>Dikarya</taxon>
        <taxon>Basidiomycota</taxon>
        <taxon>Wallemiomycotina</taxon>
        <taxon>Wallemiomycetes</taxon>
        <taxon>Wallemiales</taxon>
        <taxon>Wallemiaceae</taxon>
        <taxon>Wallemia</taxon>
    </lineage>
</organism>
<feature type="compositionally biased region" description="Low complexity" evidence="2">
    <location>
        <begin position="500"/>
        <end position="524"/>
    </location>
</feature>
<feature type="compositionally biased region" description="Acidic residues" evidence="2">
    <location>
        <begin position="279"/>
        <end position="292"/>
    </location>
</feature>
<sequence>MWERNKHSELLEQKRTSILLDMPDLKTRTSLAVAIEKYKERLHGDSTSNMHLSWANLQTRMNVEKPAETAESRTEKLHKKLHHILHVDLRRAVKDARVSEHKRLQKKVTQLEKMSSKGEKVDSQQQEEAQNQLIETKEYDGLPAAQHTFFSKLSKHNQGAFKSREEVIHALNKLSFNWPAISLPSNAPQGKVAARFMSIEQISSVAKSAVDSVVSILGDGAKKDNEVNVQAEQVPADDKQIKNDKTLQPPTQIKKERPATDNSALIAKLTNSLGGTVRDDDDEEEEDQEADSDAPLSGYTSGEASDDALQNWPDPDADSDGDDDNDDINNDDINNDDDDADNGNALLNSLNTGVGYISGGSDDISDAEEKVAPRKNRMGQRARRMIHEKKFGRGANHVQKKFEEDKQLERAKRMGRNKLDSGWKGRQQRQSEDQKPNKDLNEGYKKGYKKDFKKDNKTDSNHSSKHDRGYKNHSKPHSKPSVPHKPGTDAAADDQGQLHPSWAAKKAQAEAIANAPAPTKITFD</sequence>
<feature type="region of interest" description="Disordered" evidence="2">
    <location>
        <begin position="104"/>
        <end position="129"/>
    </location>
</feature>
<comment type="caution">
    <text evidence="4">The sequence shown here is derived from an EMBL/GenBank/DDBJ whole genome shotgun (WGS) entry which is preliminary data.</text>
</comment>
<proteinExistence type="predicted"/>
<dbReference type="GO" id="GO:0030686">
    <property type="term" value="C:90S preribosome"/>
    <property type="evidence" value="ECO:0007669"/>
    <property type="project" value="TreeGrafter"/>
</dbReference>
<dbReference type="PANTHER" id="PTHR23325">
    <property type="entry name" value="SERUM RESPONSE FACTOR-BINDING"/>
    <property type="match status" value="1"/>
</dbReference>
<protein>
    <recommendedName>
        <fullName evidence="3">Bud22 domain-containing protein</fullName>
    </recommendedName>
</protein>
<feature type="compositionally biased region" description="Basic and acidic residues" evidence="2">
    <location>
        <begin position="236"/>
        <end position="245"/>
    </location>
</feature>
<feature type="region of interest" description="Disordered" evidence="2">
    <location>
        <begin position="232"/>
        <end position="524"/>
    </location>
</feature>
<dbReference type="Pfam" id="PF09073">
    <property type="entry name" value="BUD22"/>
    <property type="match status" value="1"/>
</dbReference>
<name>A0A4T0H4H5_WALIC</name>
<accession>A0A4T0H4H5</accession>
<feature type="compositionally biased region" description="Basic residues" evidence="2">
    <location>
        <begin position="373"/>
        <end position="392"/>
    </location>
</feature>
<feature type="compositionally biased region" description="Acidic residues" evidence="2">
    <location>
        <begin position="315"/>
        <end position="341"/>
    </location>
</feature>
<reference evidence="4 5" key="1">
    <citation type="submission" date="2019-03" db="EMBL/GenBank/DDBJ databases">
        <title>Sequencing 23 genomes of Wallemia ichthyophaga.</title>
        <authorList>
            <person name="Gostincar C."/>
        </authorList>
    </citation>
    <scope>NUCLEOTIDE SEQUENCE [LARGE SCALE GENOMIC DNA]</scope>
    <source>
        <strain evidence="4 5">EXF-8621</strain>
    </source>
</reference>
<feature type="compositionally biased region" description="Low complexity" evidence="2">
    <location>
        <begin position="342"/>
        <end position="351"/>
    </location>
</feature>
<dbReference type="InterPro" id="IPR015158">
    <property type="entry name" value="Bud22_dom"/>
</dbReference>
<evidence type="ECO:0000259" key="3">
    <source>
        <dbReference type="Pfam" id="PF09073"/>
    </source>
</evidence>
<evidence type="ECO:0000313" key="4">
    <source>
        <dbReference type="EMBL" id="TIB10170.1"/>
    </source>
</evidence>
<evidence type="ECO:0000313" key="5">
    <source>
        <dbReference type="Proteomes" id="UP000306954"/>
    </source>
</evidence>
<evidence type="ECO:0000256" key="2">
    <source>
        <dbReference type="SAM" id="MobiDB-lite"/>
    </source>
</evidence>
<feature type="domain" description="Bud22" evidence="3">
    <location>
        <begin position="81"/>
        <end position="524"/>
    </location>
</feature>
<dbReference type="EMBL" id="SPOF01000033">
    <property type="protein sequence ID" value="TIB10170.1"/>
    <property type="molecule type" value="Genomic_DNA"/>
</dbReference>
<dbReference type="AlphaFoldDB" id="A0A4T0H4H5"/>
<feature type="compositionally biased region" description="Basic and acidic residues" evidence="2">
    <location>
        <begin position="400"/>
        <end position="470"/>
    </location>
</feature>
<evidence type="ECO:0000256" key="1">
    <source>
        <dbReference type="ARBA" id="ARBA00023054"/>
    </source>
</evidence>
<dbReference type="InterPro" id="IPR037393">
    <property type="entry name" value="Bud22/SRFB1"/>
</dbReference>
<keyword evidence="1" id="KW-0175">Coiled coil</keyword>
<dbReference type="GO" id="GO:0030490">
    <property type="term" value="P:maturation of SSU-rRNA"/>
    <property type="evidence" value="ECO:0007669"/>
    <property type="project" value="TreeGrafter"/>
</dbReference>
<gene>
    <name evidence="4" type="ORF">E3P90_02954</name>
</gene>
<dbReference type="Proteomes" id="UP000306954">
    <property type="component" value="Unassembled WGS sequence"/>
</dbReference>